<dbReference type="GO" id="GO:0016491">
    <property type="term" value="F:oxidoreductase activity"/>
    <property type="evidence" value="ECO:0007669"/>
    <property type="project" value="UniProtKB-KW"/>
</dbReference>
<keyword evidence="2 4" id="KW-0125">Carotenoid biosynthesis</keyword>
<comment type="pathway">
    <text evidence="1 4">Carotenoid biosynthesis.</text>
</comment>
<evidence type="ECO:0000313" key="6">
    <source>
        <dbReference type="EMBL" id="KUG58564.1"/>
    </source>
</evidence>
<dbReference type="OrthoDB" id="9774675at2"/>
<name>A0A0W8IF12_9MICC</name>
<dbReference type="InterPro" id="IPR014105">
    <property type="entry name" value="Carotenoid/retinoid_OxRdtase"/>
</dbReference>
<comment type="similarity">
    <text evidence="4">Belongs to the carotenoid/retinoid oxidoreductase family.</text>
</comment>
<dbReference type="GO" id="GO:0016117">
    <property type="term" value="P:carotenoid biosynthetic process"/>
    <property type="evidence" value="ECO:0007669"/>
    <property type="project" value="UniProtKB-KW"/>
</dbReference>
<evidence type="ECO:0000256" key="3">
    <source>
        <dbReference type="ARBA" id="ARBA00023002"/>
    </source>
</evidence>
<dbReference type="AlphaFoldDB" id="A0A0W8IF12"/>
<protein>
    <submittedName>
        <fullName evidence="6">Phytoene dehydrogenase</fullName>
    </submittedName>
</protein>
<evidence type="ECO:0000256" key="4">
    <source>
        <dbReference type="RuleBase" id="RU362075"/>
    </source>
</evidence>
<reference evidence="7" key="1">
    <citation type="submission" date="2015-12" db="EMBL/GenBank/DDBJ databases">
        <authorList>
            <person name="Nair G.R."/>
            <person name="Kaur G."/>
            <person name="Mayilraj S."/>
        </authorList>
    </citation>
    <scope>NUCLEOTIDE SEQUENCE [LARGE SCALE GENOMIC DNA]</scope>
    <source>
        <strain evidence="7">CD08_7</strain>
    </source>
</reference>
<dbReference type="NCBIfam" id="TIGR02734">
    <property type="entry name" value="crtI_fam"/>
    <property type="match status" value="1"/>
</dbReference>
<organism evidence="6 7">
    <name type="scientific">Nesterenkonia jeotgali</name>
    <dbReference type="NCBI Taxonomy" id="317018"/>
    <lineage>
        <taxon>Bacteria</taxon>
        <taxon>Bacillati</taxon>
        <taxon>Actinomycetota</taxon>
        <taxon>Actinomycetes</taxon>
        <taxon>Micrococcales</taxon>
        <taxon>Micrococcaceae</taxon>
        <taxon>Nesterenkonia</taxon>
    </lineage>
</organism>
<dbReference type="RefSeq" id="WP_058888248.1">
    <property type="nucleotide sequence ID" value="NZ_LQBM01000003.1"/>
</dbReference>
<gene>
    <name evidence="6" type="ORF">AVL63_00285</name>
</gene>
<evidence type="ECO:0000256" key="1">
    <source>
        <dbReference type="ARBA" id="ARBA00004829"/>
    </source>
</evidence>
<dbReference type="InterPro" id="IPR036188">
    <property type="entry name" value="FAD/NAD-bd_sf"/>
</dbReference>
<dbReference type="Proteomes" id="UP000054023">
    <property type="component" value="Unassembled WGS sequence"/>
</dbReference>
<dbReference type="InterPro" id="IPR002937">
    <property type="entry name" value="Amino_oxidase"/>
</dbReference>
<dbReference type="STRING" id="317018.AVL63_00285"/>
<sequence>MPRTIVIGAGVAGLASAALLAREGHDVLVLEKGKRTGGRAGMLAEDGFRFDTGPSWYLMPSVFEHFYNLMGTTAAEQLTLVDLDPAYRVYSEPEPGQAPPAPVDLPKGAERVRALFEELEPGSGPALEKYIASAKRTTAIAERRFLYNPFKRLNNLAVPEVLKSAPELAQLLLTSLERFVQRRFKHPVLRQILGYPAVFLGTRPQDAPAMYHLMSALDLDDGVRYPMGGFWEVLASFRRLAEGAGAQITTGAEVIEILTEASPRTGFGSRLKTGGQRVATGVRWRDEHGTVHTEHADHVVSAADLHHTETALLSEADRSYPESWWDKVTSGPGAVLVMLGVRGKLPELAHHSLFFTQDWTANFESIFGENPSIPTPASSYVCRASASEPGLAPEDHENLFVLIPVPADVSLGAGGRDGAGDPAVEQIAQAAIEQIGGWAGIEDFEERIVLRETIGPADFAADYNSWRGSVLGQAHTLRQSAMFRPQNVSPKVRGLYYAGGTVAPGIGVPMCLISAELVLKHLRRDYSAGPLRPDSLGAGTLETRAGRKAG</sequence>
<proteinExistence type="inferred from homology"/>
<evidence type="ECO:0000313" key="7">
    <source>
        <dbReference type="Proteomes" id="UP000054023"/>
    </source>
</evidence>
<dbReference type="SUPFAM" id="SSF51905">
    <property type="entry name" value="FAD/NAD(P)-binding domain"/>
    <property type="match status" value="1"/>
</dbReference>
<feature type="domain" description="Amine oxidase" evidence="5">
    <location>
        <begin position="11"/>
        <end position="516"/>
    </location>
</feature>
<dbReference type="Gene3D" id="3.50.50.60">
    <property type="entry name" value="FAD/NAD(P)-binding domain"/>
    <property type="match status" value="2"/>
</dbReference>
<keyword evidence="7" id="KW-1185">Reference proteome</keyword>
<dbReference type="PANTHER" id="PTHR43734">
    <property type="entry name" value="PHYTOENE DESATURASE"/>
    <property type="match status" value="1"/>
</dbReference>
<dbReference type="Pfam" id="PF01593">
    <property type="entry name" value="Amino_oxidase"/>
    <property type="match status" value="1"/>
</dbReference>
<dbReference type="EMBL" id="LQBM01000003">
    <property type="protein sequence ID" value="KUG58564.1"/>
    <property type="molecule type" value="Genomic_DNA"/>
</dbReference>
<keyword evidence="3 4" id="KW-0560">Oxidoreductase</keyword>
<dbReference type="PRINTS" id="PR00411">
    <property type="entry name" value="PNDRDTASEI"/>
</dbReference>
<comment type="caution">
    <text evidence="6">The sequence shown here is derived from an EMBL/GenBank/DDBJ whole genome shotgun (WGS) entry which is preliminary data.</text>
</comment>
<accession>A0A0W8IF12</accession>
<dbReference type="PANTHER" id="PTHR43734:SF1">
    <property type="entry name" value="PHYTOENE DESATURASE"/>
    <property type="match status" value="1"/>
</dbReference>
<evidence type="ECO:0000259" key="5">
    <source>
        <dbReference type="Pfam" id="PF01593"/>
    </source>
</evidence>
<evidence type="ECO:0000256" key="2">
    <source>
        <dbReference type="ARBA" id="ARBA00022746"/>
    </source>
</evidence>